<dbReference type="GO" id="GO:0006289">
    <property type="term" value="P:nucleotide-excision repair"/>
    <property type="evidence" value="ECO:0000318"/>
    <property type="project" value="GO_Central"/>
</dbReference>
<evidence type="ECO:0000256" key="8">
    <source>
        <dbReference type="SAM" id="SignalP"/>
    </source>
</evidence>
<keyword evidence="7" id="KW-0539">Nucleus</keyword>
<dbReference type="Proteomes" id="UP000006729">
    <property type="component" value="Chromosome 18"/>
</dbReference>
<evidence type="ECO:0000256" key="3">
    <source>
        <dbReference type="ARBA" id="ARBA00022763"/>
    </source>
</evidence>
<dbReference type="FunFam" id="1.10.10.10:FF:000168">
    <property type="entry name" value="Replication protein A 32 kDa subunit"/>
    <property type="match status" value="1"/>
</dbReference>
<evidence type="ECO:0000313" key="10">
    <source>
        <dbReference type="EMBL" id="PNS91992.1"/>
    </source>
</evidence>
<dbReference type="STRING" id="3694.B9ILG1"/>
<dbReference type="HOGENOM" id="CLU_1333871_0_0_1"/>
<dbReference type="GO" id="GO:0000724">
    <property type="term" value="P:double-strand break repair via homologous recombination"/>
    <property type="evidence" value="ECO:0000318"/>
    <property type="project" value="GO_Central"/>
</dbReference>
<dbReference type="InParanoid" id="B9ILG1"/>
<feature type="chain" id="PRO_5030166480" description="Replication protein A C-terminal domain-containing protein" evidence="8">
    <location>
        <begin position="20"/>
        <end position="206"/>
    </location>
</feature>
<dbReference type="GO" id="GO:0035861">
    <property type="term" value="C:site of double-strand break"/>
    <property type="evidence" value="ECO:0000318"/>
    <property type="project" value="GO_Central"/>
</dbReference>
<keyword evidence="8" id="KW-0732">Signal</keyword>
<keyword evidence="11" id="KW-1185">Reference proteome</keyword>
<dbReference type="EMBL" id="CM009307">
    <property type="protein sequence ID" value="PNS91992.1"/>
    <property type="molecule type" value="Genomic_DNA"/>
</dbReference>
<evidence type="ECO:0000256" key="6">
    <source>
        <dbReference type="ARBA" id="ARBA00023204"/>
    </source>
</evidence>
<comment type="subcellular location">
    <subcellularLocation>
        <location evidence="1">Nucleus</location>
    </subcellularLocation>
</comment>
<dbReference type="AlphaFoldDB" id="B9ILG1"/>
<protein>
    <recommendedName>
        <fullName evidence="9">Replication protein A C-terminal domain-containing protein</fullName>
    </recommendedName>
</protein>
<evidence type="ECO:0000259" key="9">
    <source>
        <dbReference type="Pfam" id="PF08784"/>
    </source>
</evidence>
<dbReference type="GO" id="GO:0006260">
    <property type="term" value="P:DNA replication"/>
    <property type="evidence" value="ECO:0000318"/>
    <property type="project" value="GO_Central"/>
</dbReference>
<dbReference type="GO" id="GO:0005662">
    <property type="term" value="C:DNA replication factor A complex"/>
    <property type="evidence" value="ECO:0000318"/>
    <property type="project" value="GO_Central"/>
</dbReference>
<evidence type="ECO:0000256" key="1">
    <source>
        <dbReference type="ARBA" id="ARBA00004123"/>
    </source>
</evidence>
<proteinExistence type="inferred from homology"/>
<dbReference type="GO" id="GO:0000781">
    <property type="term" value="C:chromosome, telomeric region"/>
    <property type="evidence" value="ECO:0000318"/>
    <property type="project" value="GO_Central"/>
</dbReference>
<evidence type="ECO:0000256" key="4">
    <source>
        <dbReference type="ARBA" id="ARBA00023125"/>
    </source>
</evidence>
<comment type="similarity">
    <text evidence="2">Belongs to the replication factor A protein 2 family.</text>
</comment>
<dbReference type="Pfam" id="PF08784">
    <property type="entry name" value="RPA_C"/>
    <property type="match status" value="1"/>
</dbReference>
<dbReference type="SUPFAM" id="SSF46785">
    <property type="entry name" value="Winged helix' DNA-binding domain"/>
    <property type="match status" value="1"/>
</dbReference>
<keyword evidence="3" id="KW-0227">DNA damage</keyword>
<sequence>MALLMLLLLDLLLCIDLRADQLHGGTSTQPQMVESSMNTPLWSGSNGYQTSTSNLMSKQFNVDGPKDFDQVVLDCLQQSSSTGQEKGMQMVELCQQLKLPMEKIKESIRSLEDEGLIYSTIEMSFTTKQPDEVHGIGNATRKRHLGHNGSRNSLYDGVYGVREFHWARIVSATHRMMNVVASYFLFLVVSPEISSDICFSLILDVA</sequence>
<dbReference type="InterPro" id="IPR036390">
    <property type="entry name" value="WH_DNA-bd_sf"/>
</dbReference>
<dbReference type="eggNOG" id="KOG3108">
    <property type="taxonomic scope" value="Eukaryota"/>
</dbReference>
<keyword evidence="6" id="KW-0234">DNA repair</keyword>
<evidence type="ECO:0000313" key="11">
    <source>
        <dbReference type="Proteomes" id="UP000006729"/>
    </source>
</evidence>
<evidence type="ECO:0000256" key="5">
    <source>
        <dbReference type="ARBA" id="ARBA00023172"/>
    </source>
</evidence>
<dbReference type="InterPro" id="IPR014892">
    <property type="entry name" value="RPA_C"/>
</dbReference>
<dbReference type="Gene3D" id="1.10.10.10">
    <property type="entry name" value="Winged helix-like DNA-binding domain superfamily/Winged helix DNA-binding domain"/>
    <property type="match status" value="1"/>
</dbReference>
<evidence type="ECO:0000256" key="2">
    <source>
        <dbReference type="ARBA" id="ARBA00007815"/>
    </source>
</evidence>
<dbReference type="PANTHER" id="PTHR13989">
    <property type="entry name" value="REPLICATION PROTEIN A-RELATED"/>
    <property type="match status" value="1"/>
</dbReference>
<gene>
    <name evidence="10" type="ORF">POPTR_018G006700</name>
</gene>
<reference evidence="10 11" key="1">
    <citation type="journal article" date="2006" name="Science">
        <title>The genome of black cottonwood, Populus trichocarpa (Torr. &amp; Gray).</title>
        <authorList>
            <person name="Tuskan G.A."/>
            <person name="Difazio S."/>
            <person name="Jansson S."/>
            <person name="Bohlmann J."/>
            <person name="Grigoriev I."/>
            <person name="Hellsten U."/>
            <person name="Putnam N."/>
            <person name="Ralph S."/>
            <person name="Rombauts S."/>
            <person name="Salamov A."/>
            <person name="Schein J."/>
            <person name="Sterck L."/>
            <person name="Aerts A."/>
            <person name="Bhalerao R.R."/>
            <person name="Bhalerao R.P."/>
            <person name="Blaudez D."/>
            <person name="Boerjan W."/>
            <person name="Brun A."/>
            <person name="Brunner A."/>
            <person name="Busov V."/>
            <person name="Campbell M."/>
            <person name="Carlson J."/>
            <person name="Chalot M."/>
            <person name="Chapman J."/>
            <person name="Chen G.L."/>
            <person name="Cooper D."/>
            <person name="Coutinho P.M."/>
            <person name="Couturier J."/>
            <person name="Covert S."/>
            <person name="Cronk Q."/>
            <person name="Cunningham R."/>
            <person name="Davis J."/>
            <person name="Degroeve S."/>
            <person name="Dejardin A."/>
            <person name="Depamphilis C."/>
            <person name="Detter J."/>
            <person name="Dirks B."/>
            <person name="Dubchak I."/>
            <person name="Duplessis S."/>
            <person name="Ehlting J."/>
            <person name="Ellis B."/>
            <person name="Gendler K."/>
            <person name="Goodstein D."/>
            <person name="Gribskov M."/>
            <person name="Grimwood J."/>
            <person name="Groover A."/>
            <person name="Gunter L."/>
            <person name="Hamberger B."/>
            <person name="Heinze B."/>
            <person name="Helariutta Y."/>
            <person name="Henrissat B."/>
            <person name="Holligan D."/>
            <person name="Holt R."/>
            <person name="Huang W."/>
            <person name="Islam-Faridi N."/>
            <person name="Jones S."/>
            <person name="Jones-Rhoades M."/>
            <person name="Jorgensen R."/>
            <person name="Joshi C."/>
            <person name="Kangasjarvi J."/>
            <person name="Karlsson J."/>
            <person name="Kelleher C."/>
            <person name="Kirkpatrick R."/>
            <person name="Kirst M."/>
            <person name="Kohler A."/>
            <person name="Kalluri U."/>
            <person name="Larimer F."/>
            <person name="Leebens-Mack J."/>
            <person name="Leple J.C."/>
            <person name="Locascio P."/>
            <person name="Lou Y."/>
            <person name="Lucas S."/>
            <person name="Martin F."/>
            <person name="Montanini B."/>
            <person name="Napoli C."/>
            <person name="Nelson D.R."/>
            <person name="Nelson C."/>
            <person name="Nieminen K."/>
            <person name="Nilsson O."/>
            <person name="Pereda V."/>
            <person name="Peter G."/>
            <person name="Philippe R."/>
            <person name="Pilate G."/>
            <person name="Poliakov A."/>
            <person name="Razumovskaya J."/>
            <person name="Richardson P."/>
            <person name="Rinaldi C."/>
            <person name="Ritland K."/>
            <person name="Rouze P."/>
            <person name="Ryaboy D."/>
            <person name="Schmutz J."/>
            <person name="Schrader J."/>
            <person name="Segerman B."/>
            <person name="Shin H."/>
            <person name="Siddiqui A."/>
            <person name="Sterky F."/>
            <person name="Terry A."/>
            <person name="Tsai C.J."/>
            <person name="Uberbacher E."/>
            <person name="Unneberg P."/>
            <person name="Vahala J."/>
            <person name="Wall K."/>
            <person name="Wessler S."/>
            <person name="Yang G."/>
            <person name="Yin T."/>
            <person name="Douglas C."/>
            <person name="Marra M."/>
            <person name="Sandberg G."/>
            <person name="Van de Peer Y."/>
            <person name="Rokhsar D."/>
        </authorList>
    </citation>
    <scope>NUCLEOTIDE SEQUENCE [LARGE SCALE GENOMIC DNA]</scope>
    <source>
        <strain evidence="11">cv. Nisqually</strain>
    </source>
</reference>
<organism evidence="10 11">
    <name type="scientific">Populus trichocarpa</name>
    <name type="common">Western balsam poplar</name>
    <name type="synonym">Populus balsamifera subsp. trichocarpa</name>
    <dbReference type="NCBI Taxonomy" id="3694"/>
    <lineage>
        <taxon>Eukaryota</taxon>
        <taxon>Viridiplantae</taxon>
        <taxon>Streptophyta</taxon>
        <taxon>Embryophyta</taxon>
        <taxon>Tracheophyta</taxon>
        <taxon>Spermatophyta</taxon>
        <taxon>Magnoliopsida</taxon>
        <taxon>eudicotyledons</taxon>
        <taxon>Gunneridae</taxon>
        <taxon>Pentapetalae</taxon>
        <taxon>rosids</taxon>
        <taxon>fabids</taxon>
        <taxon>Malpighiales</taxon>
        <taxon>Salicaceae</taxon>
        <taxon>Saliceae</taxon>
        <taxon>Populus</taxon>
    </lineage>
</organism>
<accession>B9ILG1</accession>
<keyword evidence="5" id="KW-0233">DNA recombination</keyword>
<keyword evidence="4" id="KW-0238">DNA-binding</keyword>
<dbReference type="PANTHER" id="PTHR13989:SF34">
    <property type="entry name" value="REPLICATION PROTEIN A 32 KDA SUBUNIT A"/>
    <property type="match status" value="1"/>
</dbReference>
<dbReference type="InterPro" id="IPR040260">
    <property type="entry name" value="RFA2-like"/>
</dbReference>
<dbReference type="InterPro" id="IPR036388">
    <property type="entry name" value="WH-like_DNA-bd_sf"/>
</dbReference>
<feature type="signal peptide" evidence="8">
    <location>
        <begin position="1"/>
        <end position="19"/>
    </location>
</feature>
<evidence type="ECO:0000256" key="7">
    <source>
        <dbReference type="ARBA" id="ARBA00023242"/>
    </source>
</evidence>
<feature type="domain" description="Replication protein A C-terminal" evidence="9">
    <location>
        <begin position="33"/>
        <end position="121"/>
    </location>
</feature>
<dbReference type="GO" id="GO:0003697">
    <property type="term" value="F:single-stranded DNA binding"/>
    <property type="evidence" value="ECO:0000318"/>
    <property type="project" value="GO_Central"/>
</dbReference>
<name>B9ILG1_POPTR</name>
<dbReference type="GO" id="GO:0042162">
    <property type="term" value="F:telomeric DNA binding"/>
    <property type="evidence" value="ECO:0000318"/>
    <property type="project" value="GO_Central"/>
</dbReference>